<reference evidence="1" key="1">
    <citation type="journal article" date="2023" name="G3 (Bethesda)">
        <title>Whole genome assembly and annotation of the endangered Caribbean coral Acropora cervicornis.</title>
        <authorList>
            <person name="Selwyn J.D."/>
            <person name="Vollmer S.V."/>
        </authorList>
    </citation>
    <scope>NUCLEOTIDE SEQUENCE</scope>
    <source>
        <strain evidence="1">K2</strain>
    </source>
</reference>
<comment type="caution">
    <text evidence="1">The sequence shown here is derived from an EMBL/GenBank/DDBJ whole genome shotgun (WGS) entry which is preliminary data.</text>
</comment>
<evidence type="ECO:0000313" key="2">
    <source>
        <dbReference type="Proteomes" id="UP001249851"/>
    </source>
</evidence>
<name>A0AAD9R3K3_ACRCE</name>
<reference evidence="1" key="2">
    <citation type="journal article" date="2023" name="Science">
        <title>Genomic signatures of disease resistance in endangered staghorn corals.</title>
        <authorList>
            <person name="Vollmer S.V."/>
            <person name="Selwyn J.D."/>
            <person name="Despard B.A."/>
            <person name="Roesel C.L."/>
        </authorList>
    </citation>
    <scope>NUCLEOTIDE SEQUENCE</scope>
    <source>
        <strain evidence="1">K2</strain>
    </source>
</reference>
<evidence type="ECO:0000313" key="1">
    <source>
        <dbReference type="EMBL" id="KAK2572512.1"/>
    </source>
</evidence>
<dbReference type="AlphaFoldDB" id="A0AAD9R3K3"/>
<dbReference type="EMBL" id="JARQWQ010000004">
    <property type="protein sequence ID" value="KAK2572512.1"/>
    <property type="molecule type" value="Genomic_DNA"/>
</dbReference>
<keyword evidence="2" id="KW-1185">Reference proteome</keyword>
<accession>A0AAD9R3K3</accession>
<dbReference type="Proteomes" id="UP001249851">
    <property type="component" value="Unassembled WGS sequence"/>
</dbReference>
<protein>
    <submittedName>
        <fullName evidence="1">Uncharacterized protein</fullName>
    </submittedName>
</protein>
<gene>
    <name evidence="1" type="ORF">P5673_002767</name>
</gene>
<organism evidence="1 2">
    <name type="scientific">Acropora cervicornis</name>
    <name type="common">Staghorn coral</name>
    <dbReference type="NCBI Taxonomy" id="6130"/>
    <lineage>
        <taxon>Eukaryota</taxon>
        <taxon>Metazoa</taxon>
        <taxon>Cnidaria</taxon>
        <taxon>Anthozoa</taxon>
        <taxon>Hexacorallia</taxon>
        <taxon>Scleractinia</taxon>
        <taxon>Astrocoeniina</taxon>
        <taxon>Acroporidae</taxon>
        <taxon>Acropora</taxon>
    </lineage>
</organism>
<sequence length="65" mass="7600">MFTCSRLSPEIKFLRPLTSDFLLSAVIVRNLFKQGNVSRTQLQWVYETTWQKGVEAAFIQDDIDF</sequence>
<proteinExistence type="predicted"/>